<evidence type="ECO:0000256" key="1">
    <source>
        <dbReference type="SAM" id="MobiDB-lite"/>
    </source>
</evidence>
<organism evidence="2 3">
    <name type="scientific">Acuticoccus sediminis</name>
    <dbReference type="NCBI Taxonomy" id="2184697"/>
    <lineage>
        <taxon>Bacteria</taxon>
        <taxon>Pseudomonadati</taxon>
        <taxon>Pseudomonadota</taxon>
        <taxon>Alphaproteobacteria</taxon>
        <taxon>Hyphomicrobiales</taxon>
        <taxon>Amorphaceae</taxon>
        <taxon>Acuticoccus</taxon>
    </lineage>
</organism>
<accession>A0A8B2NPA7</accession>
<name>A0A8B2NPA7_9HYPH</name>
<keyword evidence="3" id="KW-1185">Reference proteome</keyword>
<evidence type="ECO:0000313" key="2">
    <source>
        <dbReference type="EMBL" id="RAH98768.1"/>
    </source>
</evidence>
<protein>
    <submittedName>
        <fullName evidence="2">Uncharacterized protein</fullName>
    </submittedName>
</protein>
<feature type="region of interest" description="Disordered" evidence="1">
    <location>
        <begin position="81"/>
        <end position="101"/>
    </location>
</feature>
<dbReference type="OrthoDB" id="7923950at2"/>
<dbReference type="RefSeq" id="WP_111350105.1">
    <property type="nucleotide sequence ID" value="NZ_JAIWKD010000004.1"/>
</dbReference>
<comment type="caution">
    <text evidence="2">The sequence shown here is derived from an EMBL/GenBank/DDBJ whole genome shotgun (WGS) entry which is preliminary data.</text>
</comment>
<gene>
    <name evidence="2" type="ORF">DLJ53_24310</name>
</gene>
<reference evidence="2 3" key="1">
    <citation type="submission" date="2018-05" db="EMBL/GenBank/DDBJ databases">
        <title>Acuticoccus sediminis sp. nov., isolated from deep-sea sediment of Indian Ocean.</title>
        <authorList>
            <person name="Liu X."/>
            <person name="Lai Q."/>
            <person name="Du Y."/>
            <person name="Sun F."/>
            <person name="Zhang X."/>
            <person name="Wang S."/>
            <person name="Shao Z."/>
        </authorList>
    </citation>
    <scope>NUCLEOTIDE SEQUENCE [LARGE SCALE GENOMIC DNA]</scope>
    <source>
        <strain evidence="2 3">PTG4-2</strain>
    </source>
</reference>
<sequence length="137" mass="14462">MKLLFKLVLLGILVVAVLPMIAPNSPLSGVIRAATADFMTFCDRRPDACEEGSLFAQQTMESLFALIGSIGASQGPSALTASDRALAPTQQRATAQPQADGPVMVQTQSFTTVQNQGDNNAQDRKAAFAGHGKSFSY</sequence>
<proteinExistence type="predicted"/>
<feature type="compositionally biased region" description="Low complexity" evidence="1">
    <location>
        <begin position="84"/>
        <end position="99"/>
    </location>
</feature>
<dbReference type="Proteomes" id="UP000249590">
    <property type="component" value="Unassembled WGS sequence"/>
</dbReference>
<dbReference type="AlphaFoldDB" id="A0A8B2NPA7"/>
<dbReference type="EMBL" id="QHHQ01000006">
    <property type="protein sequence ID" value="RAH98768.1"/>
    <property type="molecule type" value="Genomic_DNA"/>
</dbReference>
<evidence type="ECO:0000313" key="3">
    <source>
        <dbReference type="Proteomes" id="UP000249590"/>
    </source>
</evidence>